<dbReference type="GO" id="GO:0008270">
    <property type="term" value="F:zinc ion binding"/>
    <property type="evidence" value="ECO:0007669"/>
    <property type="project" value="UniProtKB-KW"/>
</dbReference>
<keyword evidence="1" id="KW-0479">Metal-binding</keyword>
<feature type="compositionally biased region" description="Basic and acidic residues" evidence="4">
    <location>
        <begin position="1"/>
        <end position="15"/>
    </location>
</feature>
<dbReference type="GO" id="GO:0000976">
    <property type="term" value="F:transcription cis-regulatory region binding"/>
    <property type="evidence" value="ECO:0007669"/>
    <property type="project" value="TreeGrafter"/>
</dbReference>
<keyword evidence="2" id="KW-0863">Zinc-finger</keyword>
<dbReference type="Pfam" id="PF04770">
    <property type="entry name" value="ZF-HD_dimer"/>
    <property type="match status" value="1"/>
</dbReference>
<evidence type="ECO:0000313" key="7">
    <source>
        <dbReference type="Proteomes" id="UP001420932"/>
    </source>
</evidence>
<protein>
    <recommendedName>
        <fullName evidence="5">ZF-HD dimerization-type domain-containing protein</fullName>
    </recommendedName>
</protein>
<dbReference type="PANTHER" id="PTHR31948">
    <property type="entry name" value="ZINC-FINGER HOMEODOMAIN PROTEIN 2"/>
    <property type="match status" value="1"/>
</dbReference>
<dbReference type="InterPro" id="IPR006456">
    <property type="entry name" value="ZF_HD_homeobox_Cys/His_dimer"/>
</dbReference>
<feature type="domain" description="ZF-HD dimerization-type" evidence="5">
    <location>
        <begin position="42"/>
        <end position="91"/>
    </location>
</feature>
<evidence type="ECO:0000256" key="2">
    <source>
        <dbReference type="ARBA" id="ARBA00022771"/>
    </source>
</evidence>
<accession>A0AAP0QC64</accession>
<evidence type="ECO:0000256" key="3">
    <source>
        <dbReference type="ARBA" id="ARBA00022833"/>
    </source>
</evidence>
<evidence type="ECO:0000256" key="4">
    <source>
        <dbReference type="SAM" id="MobiDB-lite"/>
    </source>
</evidence>
<dbReference type="GO" id="GO:0003700">
    <property type="term" value="F:DNA-binding transcription factor activity"/>
    <property type="evidence" value="ECO:0007669"/>
    <property type="project" value="TreeGrafter"/>
</dbReference>
<evidence type="ECO:0000313" key="6">
    <source>
        <dbReference type="EMBL" id="KAK9170651.1"/>
    </source>
</evidence>
<evidence type="ECO:0000259" key="5">
    <source>
        <dbReference type="PROSITE" id="PS51523"/>
    </source>
</evidence>
<sequence>MRPHRDEGDHDDQERRRYKGWSNGNNNNKEKQQAAGGLQVRYRECRKNHAANIGGYAVDGCREFMAAGAEGTSAAFKCAACNCHRNFHKREVVDYEDCSSVSTTTYSSAK</sequence>
<proteinExistence type="predicted"/>
<dbReference type="AlphaFoldDB" id="A0AAP0QC64"/>
<dbReference type="NCBIfam" id="TIGR01566">
    <property type="entry name" value="ZF_HD_prot_N"/>
    <property type="match status" value="1"/>
</dbReference>
<dbReference type="Proteomes" id="UP001420932">
    <property type="component" value="Unassembled WGS sequence"/>
</dbReference>
<comment type="caution">
    <text evidence="6">The sequence shown here is derived from an EMBL/GenBank/DDBJ whole genome shotgun (WGS) entry which is preliminary data.</text>
</comment>
<dbReference type="GO" id="GO:0050793">
    <property type="term" value="P:regulation of developmental process"/>
    <property type="evidence" value="ECO:0007669"/>
    <property type="project" value="TreeGrafter"/>
</dbReference>
<dbReference type="GO" id="GO:0005634">
    <property type="term" value="C:nucleus"/>
    <property type="evidence" value="ECO:0007669"/>
    <property type="project" value="TreeGrafter"/>
</dbReference>
<name>A0AAP0QC64_9MAGN</name>
<evidence type="ECO:0000256" key="1">
    <source>
        <dbReference type="ARBA" id="ARBA00022723"/>
    </source>
</evidence>
<dbReference type="PROSITE" id="PS51523">
    <property type="entry name" value="ZF_HD_DIMER"/>
    <property type="match status" value="1"/>
</dbReference>
<gene>
    <name evidence="6" type="ORF">Syun_002791</name>
</gene>
<keyword evidence="3" id="KW-0862">Zinc</keyword>
<organism evidence="6 7">
    <name type="scientific">Stephania yunnanensis</name>
    <dbReference type="NCBI Taxonomy" id="152371"/>
    <lineage>
        <taxon>Eukaryota</taxon>
        <taxon>Viridiplantae</taxon>
        <taxon>Streptophyta</taxon>
        <taxon>Embryophyta</taxon>
        <taxon>Tracheophyta</taxon>
        <taxon>Spermatophyta</taxon>
        <taxon>Magnoliopsida</taxon>
        <taxon>Ranunculales</taxon>
        <taxon>Menispermaceae</taxon>
        <taxon>Menispermoideae</taxon>
        <taxon>Cissampelideae</taxon>
        <taxon>Stephania</taxon>
    </lineage>
</organism>
<reference evidence="6 7" key="1">
    <citation type="submission" date="2024-01" db="EMBL/GenBank/DDBJ databases">
        <title>Genome assemblies of Stephania.</title>
        <authorList>
            <person name="Yang L."/>
        </authorList>
    </citation>
    <scope>NUCLEOTIDE SEQUENCE [LARGE SCALE GENOMIC DNA]</scope>
    <source>
        <strain evidence="6">YNDBR</strain>
        <tissue evidence="6">Leaf</tissue>
    </source>
</reference>
<dbReference type="EMBL" id="JBBNAF010000001">
    <property type="protein sequence ID" value="KAK9170651.1"/>
    <property type="molecule type" value="Genomic_DNA"/>
</dbReference>
<feature type="region of interest" description="Disordered" evidence="4">
    <location>
        <begin position="1"/>
        <end position="37"/>
    </location>
</feature>
<keyword evidence="7" id="KW-1185">Reference proteome</keyword>
<dbReference type="PANTHER" id="PTHR31948:SF171">
    <property type="entry name" value="HOMEOBOX DOMAIN-CONTAINING PROTEIN"/>
    <property type="match status" value="1"/>
</dbReference>